<comment type="pathway">
    <text evidence="3">Sphingolipid metabolism.</text>
</comment>
<comment type="subunit">
    <text evidence="15">Component of the serine palmitoyltransferase (SPT) complex, which is composed of SPTLC1, SPTLC2 or SPTLC3 and SPTSSA or SPTSSB. The heterodimer consisting of SPTLC1 and SPTLC2/SPTLC3 forms the catalytic core of the enzyme, while SPTSSA or SPTSSB subunits determine substrate specificity. SPT also interacts with ORMDL proteins, especially ORMDL3, which negatively regulate SPT activity in the presence of ceramides.</text>
</comment>
<dbReference type="PANTHER" id="PTHR28612:SF1">
    <property type="entry name" value="SERINE PALMITOYLTRANSFERASE SMALL SUBUNIT B"/>
    <property type="match status" value="1"/>
</dbReference>
<evidence type="ECO:0000256" key="1">
    <source>
        <dbReference type="ARBA" id="ARBA00004477"/>
    </source>
</evidence>
<keyword evidence="6" id="KW-0746">Sphingolipid metabolism</keyword>
<evidence type="ECO:0000256" key="9">
    <source>
        <dbReference type="ARBA" id="ARBA00023136"/>
    </source>
</evidence>
<keyword evidence="4 16" id="KW-0812">Transmembrane</keyword>
<reference evidence="17" key="3">
    <citation type="submission" date="2025-09" db="UniProtKB">
        <authorList>
            <consortium name="Ensembl"/>
        </authorList>
    </citation>
    <scope>IDENTIFICATION</scope>
</reference>
<evidence type="ECO:0000256" key="15">
    <source>
        <dbReference type="ARBA" id="ARBA00046416"/>
    </source>
</evidence>
<dbReference type="Proteomes" id="UP000001646">
    <property type="component" value="Chromosome 3"/>
</dbReference>
<evidence type="ECO:0000256" key="3">
    <source>
        <dbReference type="ARBA" id="ARBA00004991"/>
    </source>
</evidence>
<evidence type="ECO:0000256" key="6">
    <source>
        <dbReference type="ARBA" id="ARBA00022919"/>
    </source>
</evidence>
<evidence type="ECO:0000256" key="11">
    <source>
        <dbReference type="ARBA" id="ARBA00041140"/>
    </source>
</evidence>
<keyword evidence="18" id="KW-1185">Reference proteome</keyword>
<organism evidence="17 18">
    <name type="scientific">Anolis carolinensis</name>
    <name type="common">Green anole</name>
    <name type="synonym">American chameleon</name>
    <dbReference type="NCBI Taxonomy" id="28377"/>
    <lineage>
        <taxon>Eukaryota</taxon>
        <taxon>Metazoa</taxon>
        <taxon>Chordata</taxon>
        <taxon>Craniata</taxon>
        <taxon>Vertebrata</taxon>
        <taxon>Euteleostomi</taxon>
        <taxon>Lepidosauria</taxon>
        <taxon>Squamata</taxon>
        <taxon>Bifurcata</taxon>
        <taxon>Unidentata</taxon>
        <taxon>Episquamata</taxon>
        <taxon>Toxicofera</taxon>
        <taxon>Iguania</taxon>
        <taxon>Dactyloidae</taxon>
        <taxon>Anolis</taxon>
    </lineage>
</organism>
<comment type="subcellular location">
    <subcellularLocation>
        <location evidence="1">Endoplasmic reticulum membrane</location>
        <topology evidence="1">Multi-pass membrane protein</topology>
    </subcellularLocation>
</comment>
<evidence type="ECO:0000256" key="14">
    <source>
        <dbReference type="ARBA" id="ARBA00045772"/>
    </source>
</evidence>
<dbReference type="Ensembl" id="ENSACAT00000039659.1">
    <property type="protein sequence ID" value="ENSACAP00000039192.1"/>
    <property type="gene ID" value="ENSACAG00000038648.1"/>
</dbReference>
<sequence>MKCLKDYIYYLYFQYMLITCCIDFEPWEQMIAHVVTVTLFSILVFTAYIFIPLHLHLAFQFFLQS</sequence>
<evidence type="ECO:0000256" key="4">
    <source>
        <dbReference type="ARBA" id="ARBA00022692"/>
    </source>
</evidence>
<accession>A0A803TVF2</accession>
<evidence type="ECO:0000256" key="8">
    <source>
        <dbReference type="ARBA" id="ARBA00023098"/>
    </source>
</evidence>
<keyword evidence="9 16" id="KW-0472">Membrane</keyword>
<dbReference type="InterPro" id="IPR024512">
    <property type="entry name" value="Ser_palmitoyltrfase_ssu-like"/>
</dbReference>
<proteinExistence type="inferred from homology"/>
<dbReference type="GeneTree" id="ENSGT00960000190742"/>
<evidence type="ECO:0000256" key="12">
    <source>
        <dbReference type="ARBA" id="ARBA00041982"/>
    </source>
</evidence>
<comment type="function">
    <text evidence="14">Component of the serine palmitoyltransferase multisubunit enzyme (SPT) that catalyzes the initial and rate-limiting step in sphingolipid biosynthesis by condensing L-serine and activated acyl-CoA (most commonly palmitoyl-CoA) to form long-chain bases. The SPT complex is composed of SPTLC1, SPTLC2 or SPTLC3 and SPTSSA or SPTSSB. Within this complex, the heterodimer consisting of SPTLC1 and SPTLC2/SPTLC3 forms the catalytic core. Within the SPT complex, SPTSSB stimulates the catalytic activity and plays a role in substrate specificity. SPT complexes with this subunit showing a preference for longer acyl-CoAs. The SPTLC1-SPTLC2-SPTSSB complex shows a strong preference for C18-CoA substrate, while the SPTLC1-SPTLC3-SPTSSB isozyme displays an ability to use a broader range of acyl-CoAs, without apparent preference.</text>
</comment>
<dbReference type="GO" id="GO:0006665">
    <property type="term" value="P:sphingolipid metabolic process"/>
    <property type="evidence" value="ECO:0007669"/>
    <property type="project" value="UniProtKB-KW"/>
</dbReference>
<evidence type="ECO:0000256" key="7">
    <source>
        <dbReference type="ARBA" id="ARBA00022989"/>
    </source>
</evidence>
<dbReference type="AlphaFoldDB" id="A0A803TVF2"/>
<evidence type="ECO:0000256" key="16">
    <source>
        <dbReference type="SAM" id="Phobius"/>
    </source>
</evidence>
<name>A0A803TVF2_ANOCA</name>
<keyword evidence="5" id="KW-0256">Endoplasmic reticulum</keyword>
<keyword evidence="8" id="KW-0443">Lipid metabolism</keyword>
<dbReference type="Pfam" id="PF11779">
    <property type="entry name" value="SPT_ssu-like"/>
    <property type="match status" value="1"/>
</dbReference>
<reference evidence="17 18" key="1">
    <citation type="submission" date="2009-12" db="EMBL/GenBank/DDBJ databases">
        <title>The Genome Sequence of Anolis carolinensis (Green Anole Lizard).</title>
        <authorList>
            <consortium name="The Genome Sequencing Platform"/>
            <person name="Di Palma F."/>
            <person name="Alfoldi J."/>
            <person name="Heiman D."/>
            <person name="Young S."/>
            <person name="Grabherr M."/>
            <person name="Johnson J."/>
            <person name="Lander E.S."/>
            <person name="Lindblad-Toh K."/>
        </authorList>
    </citation>
    <scope>NUCLEOTIDE SEQUENCE [LARGE SCALE GENOMIC DNA]</scope>
    <source>
        <strain evidence="17 18">JBL SC #1</strain>
    </source>
</reference>
<comment type="pathway">
    <text evidence="2">Lipid metabolism; sphingolipid metabolism.</text>
</comment>
<protein>
    <recommendedName>
        <fullName evidence="11">Serine palmitoyltransferase small subunit B</fullName>
    </recommendedName>
    <alternativeName>
        <fullName evidence="13">Protein ADMP</fullName>
    </alternativeName>
    <alternativeName>
        <fullName evidence="12">Small subunit of serine palmitoyltransferase B</fullName>
    </alternativeName>
</protein>
<evidence type="ECO:0000256" key="2">
    <source>
        <dbReference type="ARBA" id="ARBA00004760"/>
    </source>
</evidence>
<evidence type="ECO:0000313" key="17">
    <source>
        <dbReference type="Ensembl" id="ENSACAP00000039192.1"/>
    </source>
</evidence>
<evidence type="ECO:0000313" key="18">
    <source>
        <dbReference type="Proteomes" id="UP000001646"/>
    </source>
</evidence>
<evidence type="ECO:0000256" key="13">
    <source>
        <dbReference type="ARBA" id="ARBA00042334"/>
    </source>
</evidence>
<reference evidence="17" key="2">
    <citation type="submission" date="2025-08" db="UniProtKB">
        <authorList>
            <consortium name="Ensembl"/>
        </authorList>
    </citation>
    <scope>IDENTIFICATION</scope>
</reference>
<comment type="similarity">
    <text evidence="10">Belongs to the SPTSS family. SPTSSB subfamily.</text>
</comment>
<evidence type="ECO:0000256" key="10">
    <source>
        <dbReference type="ARBA" id="ARBA00038059"/>
    </source>
</evidence>
<dbReference type="PANTHER" id="PTHR28612">
    <property type="entry name" value="SERINE PALMITOYLTRANSFERASE SMALL SUBUNIT B"/>
    <property type="match status" value="1"/>
</dbReference>
<dbReference type="InParanoid" id="A0A803TVF2"/>
<feature type="transmembrane region" description="Helical" evidence="16">
    <location>
        <begin position="31"/>
        <end position="51"/>
    </location>
</feature>
<evidence type="ECO:0000256" key="5">
    <source>
        <dbReference type="ARBA" id="ARBA00022824"/>
    </source>
</evidence>
<dbReference type="GO" id="GO:0005789">
    <property type="term" value="C:endoplasmic reticulum membrane"/>
    <property type="evidence" value="ECO:0007669"/>
    <property type="project" value="UniProtKB-SubCell"/>
</dbReference>
<keyword evidence="7 16" id="KW-1133">Transmembrane helix</keyword>